<evidence type="ECO:0000313" key="3">
    <source>
        <dbReference type="EMBL" id="OMH26044.1"/>
    </source>
</evidence>
<dbReference type="EMBL" id="MRDE01000024">
    <property type="protein sequence ID" value="OMH26044.1"/>
    <property type="molecule type" value="Genomic_DNA"/>
</dbReference>
<dbReference type="GO" id="GO:0008720">
    <property type="term" value="F:D-lactate dehydrogenase (NAD+) activity"/>
    <property type="evidence" value="ECO:0007669"/>
    <property type="project" value="TreeGrafter"/>
</dbReference>
<evidence type="ECO:0000313" key="4">
    <source>
        <dbReference type="Proteomes" id="UP000187085"/>
    </source>
</evidence>
<accession>A0A1R1LEV0</accession>
<dbReference type="RefSeq" id="WP_076703037.1">
    <property type="nucleotide sequence ID" value="NZ_MRDE01000024.1"/>
</dbReference>
<dbReference type="GO" id="GO:1903457">
    <property type="term" value="P:lactate catabolic process"/>
    <property type="evidence" value="ECO:0007669"/>
    <property type="project" value="TreeGrafter"/>
</dbReference>
<dbReference type="GO" id="GO:0050660">
    <property type="term" value="F:flavin adenine dinucleotide binding"/>
    <property type="evidence" value="ECO:0007669"/>
    <property type="project" value="InterPro"/>
</dbReference>
<feature type="region of interest" description="Disordered" evidence="1">
    <location>
        <begin position="1"/>
        <end position="20"/>
    </location>
</feature>
<keyword evidence="4" id="KW-1185">Reference proteome</keyword>
<dbReference type="PANTHER" id="PTHR11748:SF119">
    <property type="entry name" value="D-2-HYDROXYGLUTARATE DEHYDROGENASE"/>
    <property type="match status" value="1"/>
</dbReference>
<name>A0A1R1LEV0_9MICC</name>
<dbReference type="Proteomes" id="UP000187085">
    <property type="component" value="Unassembled WGS sequence"/>
</dbReference>
<evidence type="ECO:0000256" key="1">
    <source>
        <dbReference type="SAM" id="MobiDB-lite"/>
    </source>
</evidence>
<dbReference type="Gene3D" id="3.30.465.10">
    <property type="match status" value="1"/>
</dbReference>
<dbReference type="AlphaFoldDB" id="A0A1R1LEV0"/>
<dbReference type="InterPro" id="IPR006094">
    <property type="entry name" value="Oxid_FAD_bind_N"/>
</dbReference>
<protein>
    <recommendedName>
        <fullName evidence="2">FAD linked oxidase N-terminal domain-containing protein</fullName>
    </recommendedName>
</protein>
<evidence type="ECO:0000259" key="2">
    <source>
        <dbReference type="Pfam" id="PF01565"/>
    </source>
</evidence>
<dbReference type="GO" id="GO:0004458">
    <property type="term" value="F:D-lactate dehydrogenase (cytochrome) activity"/>
    <property type="evidence" value="ECO:0007669"/>
    <property type="project" value="TreeGrafter"/>
</dbReference>
<organism evidence="3 4">
    <name type="scientific">Tersicoccus phoenicis</name>
    <dbReference type="NCBI Taxonomy" id="554083"/>
    <lineage>
        <taxon>Bacteria</taxon>
        <taxon>Bacillati</taxon>
        <taxon>Actinomycetota</taxon>
        <taxon>Actinomycetes</taxon>
        <taxon>Micrococcales</taxon>
        <taxon>Micrococcaceae</taxon>
        <taxon>Tersicoccus</taxon>
    </lineage>
</organism>
<feature type="domain" description="FAD linked oxidase N-terminal" evidence="2">
    <location>
        <begin position="2"/>
        <end position="66"/>
    </location>
</feature>
<reference evidence="3 4" key="1">
    <citation type="submission" date="2016-12" db="EMBL/GenBank/DDBJ databases">
        <title>Draft genome of Tersicoccus phoenicis 1P05MA.</title>
        <authorList>
            <person name="Nakajima Y."/>
            <person name="Yoshizawa S."/>
            <person name="Nakamura K."/>
            <person name="Ogura Y."/>
            <person name="Hayashi T."/>
            <person name="Kogure K."/>
        </authorList>
    </citation>
    <scope>NUCLEOTIDE SEQUENCE [LARGE SCALE GENOMIC DNA]</scope>
    <source>
        <strain evidence="3 4">1p05MA</strain>
    </source>
</reference>
<dbReference type="SUPFAM" id="SSF56176">
    <property type="entry name" value="FAD-binding/transporter-associated domain-like"/>
    <property type="match status" value="1"/>
</dbReference>
<sequence length="67" mass="7070">MLDDLNRQLAPHGLRFGPEPATHNHCTLGGMIGNNSCGATAQHTGKTVDNTVALEVMLPDGTRMEVG</sequence>
<comment type="caution">
    <text evidence="3">The sequence shown here is derived from an EMBL/GenBank/DDBJ whole genome shotgun (WGS) entry which is preliminary data.</text>
</comment>
<proteinExistence type="predicted"/>
<dbReference type="PANTHER" id="PTHR11748">
    <property type="entry name" value="D-LACTATE DEHYDROGENASE"/>
    <property type="match status" value="1"/>
</dbReference>
<dbReference type="InterPro" id="IPR016169">
    <property type="entry name" value="FAD-bd_PCMH_sub2"/>
</dbReference>
<dbReference type="InterPro" id="IPR036318">
    <property type="entry name" value="FAD-bd_PCMH-like_sf"/>
</dbReference>
<dbReference type="Pfam" id="PF01565">
    <property type="entry name" value="FAD_binding_4"/>
    <property type="match status" value="1"/>
</dbReference>
<dbReference type="STRING" id="554083.BKD30_05605"/>
<gene>
    <name evidence="3" type="ORF">BKD30_05605</name>
</gene>